<organism evidence="1 2">
    <name type="scientific">Entomophthora muscae</name>
    <dbReference type="NCBI Taxonomy" id="34485"/>
    <lineage>
        <taxon>Eukaryota</taxon>
        <taxon>Fungi</taxon>
        <taxon>Fungi incertae sedis</taxon>
        <taxon>Zoopagomycota</taxon>
        <taxon>Entomophthoromycotina</taxon>
        <taxon>Entomophthoromycetes</taxon>
        <taxon>Entomophthorales</taxon>
        <taxon>Entomophthoraceae</taxon>
        <taxon>Entomophthora</taxon>
    </lineage>
</organism>
<gene>
    <name evidence="1" type="ORF">DSO57_1039556</name>
</gene>
<evidence type="ECO:0000313" key="2">
    <source>
        <dbReference type="Proteomes" id="UP001165960"/>
    </source>
</evidence>
<proteinExistence type="predicted"/>
<accession>A0ACC2S0H6</accession>
<evidence type="ECO:0000313" key="1">
    <source>
        <dbReference type="EMBL" id="KAJ9055790.1"/>
    </source>
</evidence>
<reference evidence="1" key="1">
    <citation type="submission" date="2022-04" db="EMBL/GenBank/DDBJ databases">
        <title>Genome of the entomopathogenic fungus Entomophthora muscae.</title>
        <authorList>
            <person name="Elya C."/>
            <person name="Lovett B.R."/>
            <person name="Lee E."/>
            <person name="Macias A.M."/>
            <person name="Hajek A.E."/>
            <person name="De Bivort B.L."/>
            <person name="Kasson M.T."/>
            <person name="De Fine Licht H.H."/>
            <person name="Stajich J.E."/>
        </authorList>
    </citation>
    <scope>NUCLEOTIDE SEQUENCE</scope>
    <source>
        <strain evidence="1">Berkeley</strain>
    </source>
</reference>
<name>A0ACC2S0H6_9FUNG</name>
<keyword evidence="2" id="KW-1185">Reference proteome</keyword>
<protein>
    <submittedName>
        <fullName evidence="1">Uncharacterized protein</fullName>
    </submittedName>
</protein>
<dbReference type="EMBL" id="QTSX02006381">
    <property type="protein sequence ID" value="KAJ9055790.1"/>
    <property type="molecule type" value="Genomic_DNA"/>
</dbReference>
<sequence length="492" mass="56663">MVWRGDMLSSSYLFGALVLVVAYKLYKLFAVPKELRDVPPISLFKTLLSMARGEPFDVRFENTIKPVLEQQGVARLWSQGKWELMVYKPHHVKEILARVDKYPKRRPGDENLKNMLFRKTIGFTNILISDGSDWRHHRRISNPAFKTSWSPDMFAQCTKNLVNLIEASPEEPFQVQDLFRRLTLDVLGKGLFSYDFEAIAKGNDDPILKLYEEVMRAMFNPIYLIFPFLEDLVPSRRSSHAKSQMFRSFLKDIVVKRKSNLNSDHNDLLTLMIKASIEDEGAQYTEDDVVSDLSVFFLAGHDTTANTLTTMFYFLAKHPEIQEKARQEVNALLNFEKRTPTIQELKEMPYVDCIIKESMRIVSTVPQLRRYCLDGDELSDGLVIPKNTFVTMQLWKLHHDESIYPKPNSFNPDRFMDLQNDQNAHMLTFGGGTRMCIGKNFSLLEQRVVIAMLLQAFTVHLGPESQKLETPKVNSVGLLHFVGVDLVFKPVV</sequence>
<comment type="caution">
    <text evidence="1">The sequence shown here is derived from an EMBL/GenBank/DDBJ whole genome shotgun (WGS) entry which is preliminary data.</text>
</comment>
<dbReference type="Proteomes" id="UP001165960">
    <property type="component" value="Unassembled WGS sequence"/>
</dbReference>